<reference evidence="1 2" key="1">
    <citation type="submission" date="2018-08" db="EMBL/GenBank/DDBJ databases">
        <title>Genome sequencing of rice bacterial endophytes.</title>
        <authorList>
            <person name="Venturi V."/>
        </authorList>
    </citation>
    <scope>NUCLEOTIDE SEQUENCE [LARGE SCALE GENOMIC DNA]</scope>
    <source>
        <strain evidence="1 2">E1205</strain>
    </source>
</reference>
<dbReference type="EMBL" id="QXDA01000003">
    <property type="protein sequence ID" value="RIA31632.1"/>
    <property type="molecule type" value="Genomic_DNA"/>
</dbReference>
<organism evidence="1 2">
    <name type="scientific">Ectopseudomonas oleovorans</name>
    <name type="common">Pseudomonas oleovorans</name>
    <dbReference type="NCBI Taxonomy" id="301"/>
    <lineage>
        <taxon>Bacteria</taxon>
        <taxon>Pseudomonadati</taxon>
        <taxon>Pseudomonadota</taxon>
        <taxon>Gammaproteobacteria</taxon>
        <taxon>Pseudomonadales</taxon>
        <taxon>Pseudomonadaceae</taxon>
        <taxon>Ectopseudomonas</taxon>
    </lineage>
</organism>
<dbReference type="PANTHER" id="PTHR39166:SF1">
    <property type="entry name" value="BLL1166 PROTEIN"/>
    <property type="match status" value="1"/>
</dbReference>
<comment type="caution">
    <text evidence="1">The sequence shown here is derived from an EMBL/GenBank/DDBJ whole genome shotgun (WGS) entry which is preliminary data.</text>
</comment>
<evidence type="ECO:0000313" key="2">
    <source>
        <dbReference type="Proteomes" id="UP000265836"/>
    </source>
</evidence>
<proteinExistence type="predicted"/>
<dbReference type="InterPro" id="IPR009267">
    <property type="entry name" value="NTP_transf_6"/>
</dbReference>
<dbReference type="Proteomes" id="UP000265836">
    <property type="component" value="Unassembled WGS sequence"/>
</dbReference>
<dbReference type="PANTHER" id="PTHR39166">
    <property type="entry name" value="BLL1166 PROTEIN"/>
    <property type="match status" value="1"/>
</dbReference>
<dbReference type="RefSeq" id="WP_119692956.1">
    <property type="nucleotide sequence ID" value="NZ_QXDA01000003.1"/>
</dbReference>
<protein>
    <recommendedName>
        <fullName evidence="3">Nucleotidyltransferase family protein</fullName>
    </recommendedName>
</protein>
<dbReference type="AlphaFoldDB" id="A0A397N2I3"/>
<dbReference type="Pfam" id="PF06042">
    <property type="entry name" value="NTP_transf_6"/>
    <property type="match status" value="1"/>
</dbReference>
<name>A0A397N2I3_ECTOL</name>
<gene>
    <name evidence="1" type="ORF">DFO61_2356</name>
</gene>
<accession>A0A397N2I3</accession>
<evidence type="ECO:0000313" key="1">
    <source>
        <dbReference type="EMBL" id="RIA31632.1"/>
    </source>
</evidence>
<evidence type="ECO:0008006" key="3">
    <source>
        <dbReference type="Google" id="ProtNLM"/>
    </source>
</evidence>
<sequence length="186" mass="21363">MTPITRIQTLIKADPQRLQILKQVRDLGLPDCWVAAGFVRSAVWDHLHQRTHSPLPPDIDVIWFDRQQASAERDAELEARLQDDDGSVIWSVKNQARMHLRNGDAPYASATEAMMHWPETATAVAVRLDEHDCIDVAAPLGLDDLFALIVRPGERFRGEKLQLYRQRLHEKNWLARWPKLKVHGMP</sequence>